<evidence type="ECO:0000313" key="16">
    <source>
        <dbReference type="Proteomes" id="UP001310692"/>
    </source>
</evidence>
<keyword evidence="10 13" id="KW-0067">ATP-binding</keyword>
<keyword evidence="7 13" id="KW-0819">tRNA processing</keyword>
<evidence type="ECO:0000259" key="14">
    <source>
        <dbReference type="PROSITE" id="PS51163"/>
    </source>
</evidence>
<dbReference type="RefSeq" id="WP_330196971.1">
    <property type="nucleotide sequence ID" value="NZ_JAZDRO010000005.1"/>
</dbReference>
<evidence type="ECO:0000256" key="10">
    <source>
        <dbReference type="ARBA" id="ARBA00022840"/>
    </source>
</evidence>
<feature type="domain" description="YrdC-like" evidence="14">
    <location>
        <begin position="11"/>
        <end position="198"/>
    </location>
</feature>
<sequence>MTAAILPADDTNALERAAQILREGGLVAMPTETVYGLAADAANGRAVARIYEAKGRPRFNPLIAHVSGLDMARTCAEIGPLAGTCIAAFWPGPLTLVLPRRADGPVSDLASAGLDTIALRQPDHPGALGLLTTFVGPLVAPSANPSGGVSPTTAAHVAEGLGDKIDLILDGGPCRVGLESTVISLVGPKPALLRPGGIARKTIEAVIGPLARPAPDGPVASPGMLASHYAPRTPLRLNASSARPGEAFLGFGNTPRATLNLSRKGDLAEAAANLFAHLRTLDRTGAVRIAVAPIPVEGLGEAINDRLERAAAPRGLA</sequence>
<dbReference type="EC" id="2.7.7.87" evidence="3 13"/>
<organism evidence="15 16">
    <name type="scientific">Hyphobacterium marinum</name>
    <dbReference type="NCBI Taxonomy" id="3116574"/>
    <lineage>
        <taxon>Bacteria</taxon>
        <taxon>Pseudomonadati</taxon>
        <taxon>Pseudomonadota</taxon>
        <taxon>Alphaproteobacteria</taxon>
        <taxon>Maricaulales</taxon>
        <taxon>Maricaulaceae</taxon>
        <taxon>Hyphobacterium</taxon>
    </lineage>
</organism>
<dbReference type="GO" id="GO:0061710">
    <property type="term" value="F:L-threonylcarbamoyladenylate synthase"/>
    <property type="evidence" value="ECO:0007669"/>
    <property type="project" value="UniProtKB-EC"/>
</dbReference>
<gene>
    <name evidence="15" type="ORF">V0U35_12050</name>
</gene>
<keyword evidence="6 13" id="KW-0808">Transferase</keyword>
<evidence type="ECO:0000313" key="15">
    <source>
        <dbReference type="EMBL" id="MEE2567410.1"/>
    </source>
</evidence>
<comment type="similarity">
    <text evidence="2 13">Belongs to the SUA5 family.</text>
</comment>
<dbReference type="SUPFAM" id="SSF55821">
    <property type="entry name" value="YrdC/RibB"/>
    <property type="match status" value="1"/>
</dbReference>
<evidence type="ECO:0000256" key="13">
    <source>
        <dbReference type="PIRNR" id="PIRNR004930"/>
    </source>
</evidence>
<dbReference type="EMBL" id="JAZDRO010000005">
    <property type="protein sequence ID" value="MEE2567410.1"/>
    <property type="molecule type" value="Genomic_DNA"/>
</dbReference>
<comment type="function">
    <text evidence="13">Required for the formation of a threonylcarbamoyl group on adenosine at position 37 (t(6)A37) in tRNAs that read codons beginning with adenine.</text>
</comment>
<dbReference type="InterPro" id="IPR006070">
    <property type="entry name" value="Sua5-like_dom"/>
</dbReference>
<dbReference type="Pfam" id="PF01300">
    <property type="entry name" value="Sua5_yciO_yrdC"/>
    <property type="match status" value="1"/>
</dbReference>
<evidence type="ECO:0000256" key="9">
    <source>
        <dbReference type="ARBA" id="ARBA00022741"/>
    </source>
</evidence>
<comment type="catalytic activity">
    <reaction evidence="12 13">
        <text>L-threonine + hydrogencarbonate + ATP = L-threonylcarbamoyladenylate + diphosphate + H2O</text>
        <dbReference type="Rhea" id="RHEA:36407"/>
        <dbReference type="ChEBI" id="CHEBI:15377"/>
        <dbReference type="ChEBI" id="CHEBI:17544"/>
        <dbReference type="ChEBI" id="CHEBI:30616"/>
        <dbReference type="ChEBI" id="CHEBI:33019"/>
        <dbReference type="ChEBI" id="CHEBI:57926"/>
        <dbReference type="ChEBI" id="CHEBI:73682"/>
        <dbReference type="EC" id="2.7.7.87"/>
    </reaction>
</comment>
<evidence type="ECO:0000256" key="6">
    <source>
        <dbReference type="ARBA" id="ARBA00022679"/>
    </source>
</evidence>
<dbReference type="Proteomes" id="UP001310692">
    <property type="component" value="Unassembled WGS sequence"/>
</dbReference>
<dbReference type="Gene3D" id="3.90.870.10">
    <property type="entry name" value="DHBP synthase"/>
    <property type="match status" value="1"/>
</dbReference>
<dbReference type="PANTHER" id="PTHR17490:SF16">
    <property type="entry name" value="THREONYLCARBAMOYL-AMP SYNTHASE"/>
    <property type="match status" value="1"/>
</dbReference>
<dbReference type="Gene3D" id="3.40.50.11030">
    <property type="entry name" value="Threonylcarbamoyl-AMP synthase, C-terminal domain"/>
    <property type="match status" value="1"/>
</dbReference>
<evidence type="ECO:0000256" key="8">
    <source>
        <dbReference type="ARBA" id="ARBA00022695"/>
    </source>
</evidence>
<dbReference type="InterPro" id="IPR010923">
    <property type="entry name" value="T(6)A37_SUA5"/>
</dbReference>
<keyword evidence="5 13" id="KW-0963">Cytoplasm</keyword>
<dbReference type="InterPro" id="IPR005145">
    <property type="entry name" value="Sua5_C"/>
</dbReference>
<keyword evidence="9 13" id="KW-0547">Nucleotide-binding</keyword>
<evidence type="ECO:0000256" key="4">
    <source>
        <dbReference type="ARBA" id="ARBA00015492"/>
    </source>
</evidence>
<evidence type="ECO:0000256" key="5">
    <source>
        <dbReference type="ARBA" id="ARBA00022490"/>
    </source>
</evidence>
<accession>A0ABU7M0W7</accession>
<comment type="subcellular location">
    <subcellularLocation>
        <location evidence="1 13">Cytoplasm</location>
    </subcellularLocation>
</comment>
<evidence type="ECO:0000256" key="12">
    <source>
        <dbReference type="ARBA" id="ARBA00048366"/>
    </source>
</evidence>
<dbReference type="PANTHER" id="PTHR17490">
    <property type="entry name" value="SUA5"/>
    <property type="match status" value="1"/>
</dbReference>
<proteinExistence type="inferred from homology"/>
<keyword evidence="16" id="KW-1185">Reference proteome</keyword>
<protein>
    <recommendedName>
        <fullName evidence="4 13">Threonylcarbamoyl-AMP synthase</fullName>
        <shortName evidence="13">TC-AMP synthase</shortName>
        <ecNumber evidence="3 13">2.7.7.87</ecNumber>
    </recommendedName>
    <alternativeName>
        <fullName evidence="11 13">L-threonylcarbamoyladenylate synthase</fullName>
    </alternativeName>
</protein>
<dbReference type="InterPro" id="IPR038385">
    <property type="entry name" value="Sua5/YwlC_C"/>
</dbReference>
<reference evidence="15 16" key="1">
    <citation type="submission" date="2024-01" db="EMBL/GenBank/DDBJ databases">
        <title>Hyphobacterium bacterium isolated from marine sediment.</title>
        <authorList>
            <person name="Zhao S."/>
        </authorList>
    </citation>
    <scope>NUCLEOTIDE SEQUENCE [LARGE SCALE GENOMIC DNA]</scope>
    <source>
        <strain evidence="15 16">Y60-23</strain>
    </source>
</reference>
<comment type="caution">
    <text evidence="15">The sequence shown here is derived from an EMBL/GenBank/DDBJ whole genome shotgun (WGS) entry which is preliminary data.</text>
</comment>
<dbReference type="Pfam" id="PF03481">
    <property type="entry name" value="Sua5_C"/>
    <property type="match status" value="1"/>
</dbReference>
<keyword evidence="8 13" id="KW-0548">Nucleotidyltransferase</keyword>
<dbReference type="PROSITE" id="PS51163">
    <property type="entry name" value="YRDC"/>
    <property type="match status" value="1"/>
</dbReference>
<evidence type="ECO:0000256" key="1">
    <source>
        <dbReference type="ARBA" id="ARBA00004496"/>
    </source>
</evidence>
<dbReference type="InterPro" id="IPR017945">
    <property type="entry name" value="DHBP_synth_RibB-like_a/b_dom"/>
</dbReference>
<name>A0ABU7M0W7_9PROT</name>
<evidence type="ECO:0000256" key="11">
    <source>
        <dbReference type="ARBA" id="ARBA00029774"/>
    </source>
</evidence>
<evidence type="ECO:0000256" key="2">
    <source>
        <dbReference type="ARBA" id="ARBA00007663"/>
    </source>
</evidence>
<dbReference type="NCBIfam" id="TIGR00057">
    <property type="entry name" value="L-threonylcarbamoyladenylate synthase"/>
    <property type="match status" value="1"/>
</dbReference>
<evidence type="ECO:0000256" key="3">
    <source>
        <dbReference type="ARBA" id="ARBA00012584"/>
    </source>
</evidence>
<dbReference type="PIRSF" id="PIRSF004930">
    <property type="entry name" value="Tln_factor_SUA5"/>
    <property type="match status" value="1"/>
</dbReference>
<dbReference type="InterPro" id="IPR050156">
    <property type="entry name" value="TC-AMP_synthase_SUA5"/>
</dbReference>
<evidence type="ECO:0000256" key="7">
    <source>
        <dbReference type="ARBA" id="ARBA00022694"/>
    </source>
</evidence>